<dbReference type="EMBL" id="CM001488">
    <property type="protein sequence ID" value="EIM63470.1"/>
    <property type="molecule type" value="Genomic_DNA"/>
</dbReference>
<dbReference type="OrthoDB" id="5418764at2"/>
<protein>
    <recommendedName>
        <fullName evidence="4">Rod shape-determining protein MreD</fullName>
    </recommendedName>
</protein>
<feature type="transmembrane region" description="Helical" evidence="1">
    <location>
        <begin position="70"/>
        <end position="91"/>
    </location>
</feature>
<dbReference type="HOGENOM" id="CLU_1530159_0_0_7"/>
<proteinExistence type="predicted"/>
<reference evidence="2 3" key="1">
    <citation type="submission" date="2011-09" db="EMBL/GenBank/DDBJ databases">
        <authorList>
            <consortium name="US DOE Joint Genome Institute (JGI-PGF)"/>
            <person name="Lucas S."/>
            <person name="Han J."/>
            <person name="Lapidus A."/>
            <person name="Cheng J.-F."/>
            <person name="Goodwin L."/>
            <person name="Pitluck S."/>
            <person name="Peters L."/>
            <person name="Land M.L."/>
            <person name="Hauser L."/>
            <person name="Orellana R."/>
            <person name="Lovley D."/>
            <person name="Woyke T.J."/>
        </authorList>
    </citation>
    <scope>NUCLEOTIDE SEQUENCE [LARGE SCALE GENOMIC DNA]</scope>
    <source>
        <strain evidence="2 3">2ac9</strain>
    </source>
</reference>
<sequence length="177" mass="20448">MMNLIFFFLSTLFLVIIQTVIIPDFPWFPHCFDLMIVNVLYLSLFSTSYGVPFWLVIMGSIMDSLSGAPFFLHSTVYLCIYLIVFFLRRLFFQHSTIFVFLVSLASACIYQGLVMFSIFLLQDQKAIAGTDYRLYIGHLLWTAVGIPLGVSILGALHRNFSHAVKQSRRHLARKYRE</sequence>
<feature type="transmembrane region" description="Helical" evidence="1">
    <location>
        <begin position="35"/>
        <end position="58"/>
    </location>
</feature>
<evidence type="ECO:0000313" key="3">
    <source>
        <dbReference type="Proteomes" id="UP000005778"/>
    </source>
</evidence>
<dbReference type="RefSeq" id="WP_004072567.1">
    <property type="nucleotide sequence ID" value="NZ_CM001488.1"/>
</dbReference>
<feature type="transmembrane region" description="Helical" evidence="1">
    <location>
        <begin position="97"/>
        <end position="121"/>
    </location>
</feature>
<evidence type="ECO:0000256" key="1">
    <source>
        <dbReference type="SAM" id="Phobius"/>
    </source>
</evidence>
<dbReference type="eggNOG" id="ENOG5032VZD">
    <property type="taxonomic scope" value="Bacteria"/>
</dbReference>
<dbReference type="AlphaFoldDB" id="I5B1V7"/>
<name>I5B1V7_9BACT</name>
<keyword evidence="1" id="KW-0812">Transmembrane</keyword>
<evidence type="ECO:0000313" key="2">
    <source>
        <dbReference type="EMBL" id="EIM63470.1"/>
    </source>
</evidence>
<gene>
    <name evidence="2" type="ORF">DespoDRAFT_01534</name>
</gene>
<dbReference type="STRING" id="879212.DespoDRAFT_01534"/>
<keyword evidence="1" id="KW-1133">Transmembrane helix</keyword>
<reference evidence="2 3" key="2">
    <citation type="submission" date="2012-02" db="EMBL/GenBank/DDBJ databases">
        <title>Improved High-Quality Draft sequence of Desulfobacter postgatei 2ac9.</title>
        <authorList>
            <consortium name="US DOE Joint Genome Institute"/>
            <person name="Lucas S."/>
            <person name="Han J."/>
            <person name="Lapidus A."/>
            <person name="Cheng J.-F."/>
            <person name="Goodwin L."/>
            <person name="Pitluck S."/>
            <person name="Peters L."/>
            <person name="Ovchinnikova G."/>
            <person name="Held B."/>
            <person name="Detter J.C."/>
            <person name="Han C."/>
            <person name="Tapia R."/>
            <person name="Land M."/>
            <person name="Hauser L."/>
            <person name="Kyrpides N."/>
            <person name="Ivanova N."/>
            <person name="Pagani I."/>
            <person name="Orellana R."/>
            <person name="Lovley D."/>
            <person name="Woyke T."/>
        </authorList>
    </citation>
    <scope>NUCLEOTIDE SEQUENCE [LARGE SCALE GENOMIC DNA]</scope>
    <source>
        <strain evidence="2 3">2ac9</strain>
    </source>
</reference>
<feature type="transmembrane region" description="Helical" evidence="1">
    <location>
        <begin position="133"/>
        <end position="156"/>
    </location>
</feature>
<accession>I5B1V7</accession>
<evidence type="ECO:0008006" key="4">
    <source>
        <dbReference type="Google" id="ProtNLM"/>
    </source>
</evidence>
<keyword evidence="3" id="KW-1185">Reference proteome</keyword>
<dbReference type="Proteomes" id="UP000005778">
    <property type="component" value="Chromosome"/>
</dbReference>
<organism evidence="2 3">
    <name type="scientific">Desulfobacter postgatei 2ac9</name>
    <dbReference type="NCBI Taxonomy" id="879212"/>
    <lineage>
        <taxon>Bacteria</taxon>
        <taxon>Pseudomonadati</taxon>
        <taxon>Thermodesulfobacteriota</taxon>
        <taxon>Desulfobacteria</taxon>
        <taxon>Desulfobacterales</taxon>
        <taxon>Desulfobacteraceae</taxon>
        <taxon>Desulfobacter</taxon>
    </lineage>
</organism>
<keyword evidence="1" id="KW-0472">Membrane</keyword>